<accession>A0AAD3T7K0</accession>
<name>A0AAD3T7K0_NEPGR</name>
<dbReference type="AlphaFoldDB" id="A0AAD3T7K0"/>
<protein>
    <submittedName>
        <fullName evidence="1">Uncharacterized protein</fullName>
    </submittedName>
</protein>
<comment type="caution">
    <text evidence="1">The sequence shown here is derived from an EMBL/GenBank/DDBJ whole genome shotgun (WGS) entry which is preliminary data.</text>
</comment>
<reference evidence="1" key="1">
    <citation type="submission" date="2023-05" db="EMBL/GenBank/DDBJ databases">
        <title>Nepenthes gracilis genome sequencing.</title>
        <authorList>
            <person name="Fukushima K."/>
        </authorList>
    </citation>
    <scope>NUCLEOTIDE SEQUENCE</scope>
    <source>
        <strain evidence="1">SING2019-196</strain>
    </source>
</reference>
<dbReference type="Proteomes" id="UP001279734">
    <property type="component" value="Unassembled WGS sequence"/>
</dbReference>
<keyword evidence="2" id="KW-1185">Reference proteome</keyword>
<sequence length="153" mass="16789">MAQWSMAGLARVYAHLVPSAEYRMRVRVAFGAPGSYLSRLIDQERYSNLSHHRYHDVPWSPNAEIEATTTEAKAQMHRAATVETKATEVVEEGIGGLDPPSNRYAAQVSPDKAEQILASRSNGGFQNAAVKDILEMSDSGVIEYGAPGRCCRH</sequence>
<evidence type="ECO:0000313" key="2">
    <source>
        <dbReference type="Proteomes" id="UP001279734"/>
    </source>
</evidence>
<gene>
    <name evidence="1" type="ORF">Nepgr_026243</name>
</gene>
<evidence type="ECO:0000313" key="1">
    <source>
        <dbReference type="EMBL" id="GMH24400.1"/>
    </source>
</evidence>
<dbReference type="EMBL" id="BSYO01000027">
    <property type="protein sequence ID" value="GMH24400.1"/>
    <property type="molecule type" value="Genomic_DNA"/>
</dbReference>
<proteinExistence type="predicted"/>
<organism evidence="1 2">
    <name type="scientific">Nepenthes gracilis</name>
    <name type="common">Slender pitcher plant</name>
    <dbReference type="NCBI Taxonomy" id="150966"/>
    <lineage>
        <taxon>Eukaryota</taxon>
        <taxon>Viridiplantae</taxon>
        <taxon>Streptophyta</taxon>
        <taxon>Embryophyta</taxon>
        <taxon>Tracheophyta</taxon>
        <taxon>Spermatophyta</taxon>
        <taxon>Magnoliopsida</taxon>
        <taxon>eudicotyledons</taxon>
        <taxon>Gunneridae</taxon>
        <taxon>Pentapetalae</taxon>
        <taxon>Caryophyllales</taxon>
        <taxon>Nepenthaceae</taxon>
        <taxon>Nepenthes</taxon>
    </lineage>
</organism>